<evidence type="ECO:0000256" key="3">
    <source>
        <dbReference type="ARBA" id="ARBA00022989"/>
    </source>
</evidence>
<sequence>MAFLLGFLIALAIGVTGVGQGTLTAPLLILLLGLPPEVAVGTALLFGALIKVPASGVYLLRGGVDRRALGLLLLGGGPGALLGALALAAFREARDLVLLLVGLTVALSAGLGLLGSLRGRKVRERLHLLPPAALGIGLITGFSSGGTGSLGNLLLLHTTRLPPRQVVGTILLFGQLLALLGGGIHLGFGHVHSELLLPLVLGGLLGASLGAFLSAWLPPKPLRVALLLWLLLVGSQLAYRGGSVWLRSIW</sequence>
<dbReference type="InterPro" id="IPR051598">
    <property type="entry name" value="TSUP/Inactive_protease-like"/>
</dbReference>
<feature type="transmembrane region" description="Helical" evidence="5">
    <location>
        <begin position="96"/>
        <end position="114"/>
    </location>
</feature>
<keyword evidence="7" id="KW-1185">Reference proteome</keyword>
<organism evidence="6 7">
    <name type="scientific">Thermus thermamylovorans</name>
    <dbReference type="NCBI Taxonomy" id="2509362"/>
    <lineage>
        <taxon>Bacteria</taxon>
        <taxon>Thermotogati</taxon>
        <taxon>Deinococcota</taxon>
        <taxon>Deinococci</taxon>
        <taxon>Thermales</taxon>
        <taxon>Thermaceae</taxon>
        <taxon>Thermus</taxon>
    </lineage>
</organism>
<feature type="transmembrane region" description="Helical" evidence="5">
    <location>
        <begin position="195"/>
        <end position="216"/>
    </location>
</feature>
<evidence type="ECO:0000256" key="2">
    <source>
        <dbReference type="ARBA" id="ARBA00022692"/>
    </source>
</evidence>
<keyword evidence="3 5" id="KW-1133">Transmembrane helix</keyword>
<evidence type="ECO:0000256" key="1">
    <source>
        <dbReference type="ARBA" id="ARBA00004141"/>
    </source>
</evidence>
<dbReference type="AlphaFoldDB" id="A0A4Q9B588"/>
<dbReference type="PANTHER" id="PTHR43701:SF2">
    <property type="entry name" value="MEMBRANE TRANSPORTER PROTEIN YJNA-RELATED"/>
    <property type="match status" value="1"/>
</dbReference>
<feature type="transmembrane region" description="Helical" evidence="5">
    <location>
        <begin position="222"/>
        <end position="239"/>
    </location>
</feature>
<dbReference type="EMBL" id="SIJL01000005">
    <property type="protein sequence ID" value="TBH20825.1"/>
    <property type="molecule type" value="Genomic_DNA"/>
</dbReference>
<dbReference type="InterPro" id="IPR002781">
    <property type="entry name" value="TM_pro_TauE-like"/>
</dbReference>
<feature type="transmembrane region" description="Helical" evidence="5">
    <location>
        <begin position="71"/>
        <end position="90"/>
    </location>
</feature>
<gene>
    <name evidence="6" type="ORF">ETP66_05280</name>
</gene>
<evidence type="ECO:0000313" key="6">
    <source>
        <dbReference type="EMBL" id="TBH20825.1"/>
    </source>
</evidence>
<feature type="transmembrane region" description="Helical" evidence="5">
    <location>
        <begin position="27"/>
        <end position="50"/>
    </location>
</feature>
<dbReference type="GO" id="GO:0005886">
    <property type="term" value="C:plasma membrane"/>
    <property type="evidence" value="ECO:0007669"/>
    <property type="project" value="UniProtKB-SubCell"/>
</dbReference>
<dbReference type="PANTHER" id="PTHR43701">
    <property type="entry name" value="MEMBRANE TRANSPORTER PROTEIN MJ0441-RELATED"/>
    <property type="match status" value="1"/>
</dbReference>
<dbReference type="RefSeq" id="WP_130841296.1">
    <property type="nucleotide sequence ID" value="NZ_SIJL01000005.1"/>
</dbReference>
<evidence type="ECO:0000256" key="4">
    <source>
        <dbReference type="ARBA" id="ARBA00023136"/>
    </source>
</evidence>
<name>A0A4Q9B588_9DEIN</name>
<feature type="transmembrane region" description="Helical" evidence="5">
    <location>
        <begin position="166"/>
        <end position="188"/>
    </location>
</feature>
<feature type="transmembrane region" description="Helical" evidence="5">
    <location>
        <begin position="126"/>
        <end position="146"/>
    </location>
</feature>
<reference evidence="6 7" key="1">
    <citation type="submission" date="2019-02" db="EMBL/GenBank/DDBJ databases">
        <title>Thermus sp. a novel from hot spring.</title>
        <authorList>
            <person name="Zhao Z."/>
        </authorList>
    </citation>
    <scope>NUCLEOTIDE SEQUENCE [LARGE SCALE GENOMIC DNA]</scope>
    <source>
        <strain evidence="6 7">CFH 72773T</strain>
    </source>
</reference>
<evidence type="ECO:0000313" key="7">
    <source>
        <dbReference type="Proteomes" id="UP000292858"/>
    </source>
</evidence>
<proteinExistence type="inferred from homology"/>
<accession>A0A4Q9B588</accession>
<keyword evidence="4 5" id="KW-0472">Membrane</keyword>
<evidence type="ECO:0000256" key="5">
    <source>
        <dbReference type="RuleBase" id="RU363041"/>
    </source>
</evidence>
<comment type="subcellular location">
    <subcellularLocation>
        <location evidence="5">Cell membrane</location>
        <topology evidence="5">Multi-pass membrane protein</topology>
    </subcellularLocation>
    <subcellularLocation>
        <location evidence="1">Membrane</location>
        <topology evidence="1">Multi-pass membrane protein</topology>
    </subcellularLocation>
</comment>
<keyword evidence="2 5" id="KW-0812">Transmembrane</keyword>
<comment type="caution">
    <text evidence="6">The sequence shown here is derived from an EMBL/GenBank/DDBJ whole genome shotgun (WGS) entry which is preliminary data.</text>
</comment>
<dbReference type="Pfam" id="PF01925">
    <property type="entry name" value="TauE"/>
    <property type="match status" value="1"/>
</dbReference>
<dbReference type="Proteomes" id="UP000292858">
    <property type="component" value="Unassembled WGS sequence"/>
</dbReference>
<protein>
    <recommendedName>
        <fullName evidence="5">Probable membrane transporter protein</fullName>
    </recommendedName>
</protein>
<comment type="similarity">
    <text evidence="5">Belongs to the 4-toluene sulfonate uptake permease (TSUP) (TC 2.A.102) family.</text>
</comment>
<keyword evidence="5" id="KW-1003">Cell membrane</keyword>